<accession>A0A6J4JX74</accession>
<reference evidence="1" key="1">
    <citation type="submission" date="2020-02" db="EMBL/GenBank/DDBJ databases">
        <authorList>
            <person name="Meier V. D."/>
        </authorList>
    </citation>
    <scope>NUCLEOTIDE SEQUENCE</scope>
    <source>
        <strain evidence="1">AVDCRST_MAG93</strain>
    </source>
</reference>
<gene>
    <name evidence="1" type="ORF">AVDCRST_MAG93-3807</name>
</gene>
<organism evidence="1">
    <name type="scientific">uncultured Chloroflexia bacterium</name>
    <dbReference type="NCBI Taxonomy" id="1672391"/>
    <lineage>
        <taxon>Bacteria</taxon>
        <taxon>Bacillati</taxon>
        <taxon>Chloroflexota</taxon>
        <taxon>Chloroflexia</taxon>
        <taxon>environmental samples</taxon>
    </lineage>
</organism>
<proteinExistence type="predicted"/>
<dbReference type="EMBL" id="CADCTR010001298">
    <property type="protein sequence ID" value="CAA9289828.1"/>
    <property type="molecule type" value="Genomic_DNA"/>
</dbReference>
<protein>
    <submittedName>
        <fullName evidence="1">Uncharacterized protein</fullName>
    </submittedName>
</protein>
<feature type="non-terminal residue" evidence="1">
    <location>
        <position position="114"/>
    </location>
</feature>
<evidence type="ECO:0000313" key="1">
    <source>
        <dbReference type="EMBL" id="CAA9289828.1"/>
    </source>
</evidence>
<dbReference type="AlphaFoldDB" id="A0A6J4JX74"/>
<sequence>GCDAVGSASCCLLVPARAPEKGLPQAQAARHRLSAIDAVSAAWRPRRRHPRGSAITSDKPRVAQLSARLGSVAKFAADCNIRDRLRIRRRPGTARRQRCLGSACRVRQPSIPAP</sequence>
<name>A0A6J4JX74_9CHLR</name>
<feature type="non-terminal residue" evidence="1">
    <location>
        <position position="1"/>
    </location>
</feature>